<dbReference type="Proteomes" id="UP000680038">
    <property type="component" value="Unassembled WGS sequence"/>
</dbReference>
<keyword evidence="3" id="KW-1185">Reference proteome</keyword>
<sequence length="43" mass="4907">MILLAKFFQSLIWFIAFVITSVLMIVLFPLTSIYVGIQTAIED</sequence>
<comment type="caution">
    <text evidence="2">The sequence shown here is derived from an EMBL/GenBank/DDBJ whole genome shotgun (WGS) entry which is preliminary data.</text>
</comment>
<name>A0A916NKG7_9BACT</name>
<keyword evidence="1" id="KW-0472">Membrane</keyword>
<evidence type="ECO:0000313" key="2">
    <source>
        <dbReference type="EMBL" id="CAG4994657.1"/>
    </source>
</evidence>
<accession>A0A916NKG7</accession>
<protein>
    <submittedName>
        <fullName evidence="2">Uncharacterized protein</fullName>
    </submittedName>
</protein>
<gene>
    <name evidence="2" type="ORF">DYBT9275_01439</name>
</gene>
<dbReference type="AlphaFoldDB" id="A0A916NKG7"/>
<organism evidence="2 3">
    <name type="scientific">Dyadobacter helix</name>
    <dbReference type="NCBI Taxonomy" id="2822344"/>
    <lineage>
        <taxon>Bacteria</taxon>
        <taxon>Pseudomonadati</taxon>
        <taxon>Bacteroidota</taxon>
        <taxon>Cytophagia</taxon>
        <taxon>Cytophagales</taxon>
        <taxon>Spirosomataceae</taxon>
        <taxon>Dyadobacter</taxon>
    </lineage>
</organism>
<proteinExistence type="predicted"/>
<keyword evidence="1" id="KW-0812">Transmembrane</keyword>
<evidence type="ECO:0000256" key="1">
    <source>
        <dbReference type="SAM" id="Phobius"/>
    </source>
</evidence>
<keyword evidence="1" id="KW-1133">Transmembrane helix</keyword>
<dbReference type="EMBL" id="CAJRAF010000001">
    <property type="protein sequence ID" value="CAG4994657.1"/>
    <property type="molecule type" value="Genomic_DNA"/>
</dbReference>
<reference evidence="2" key="1">
    <citation type="submission" date="2021-04" db="EMBL/GenBank/DDBJ databases">
        <authorList>
            <person name="Rodrigo-Torres L."/>
            <person name="Arahal R. D."/>
            <person name="Lucena T."/>
        </authorList>
    </citation>
    <scope>NUCLEOTIDE SEQUENCE</scope>
    <source>
        <strain evidence="2">CECT 9275</strain>
    </source>
</reference>
<evidence type="ECO:0000313" key="3">
    <source>
        <dbReference type="Proteomes" id="UP000680038"/>
    </source>
</evidence>
<feature type="transmembrane region" description="Helical" evidence="1">
    <location>
        <begin position="12"/>
        <end position="37"/>
    </location>
</feature>